<comment type="function">
    <text evidence="8">Catalyzes the aldol cleavage of 4-hydroxy-4-methyl-2-oxoglutarate (HMG) into 2 molecules of pyruvate. Also contains a secondary oxaloacetate (OAA) decarboxylase activity due to the common pyruvate enolate transition state formed following C-C bond cleavage in the retro-aldol and decarboxylation reactions.</text>
</comment>
<dbReference type="CDD" id="cd16841">
    <property type="entry name" value="RraA_family"/>
    <property type="match status" value="1"/>
</dbReference>
<dbReference type="GO" id="GO:0047443">
    <property type="term" value="F:4-hydroxy-4-methyl-2-oxoglutarate aldolase activity"/>
    <property type="evidence" value="ECO:0007669"/>
    <property type="project" value="UniProtKB-EC"/>
</dbReference>
<keyword evidence="14" id="KW-0175">Coiled coil</keyword>
<accession>A0A0P6YI22</accession>
<dbReference type="Pfam" id="PF03737">
    <property type="entry name" value="RraA-like"/>
    <property type="match status" value="1"/>
</dbReference>
<gene>
    <name evidence="15" type="ORF">SE15_06435</name>
</gene>
<evidence type="ECO:0000256" key="11">
    <source>
        <dbReference type="ARBA" id="ARBA00032305"/>
    </source>
</evidence>
<dbReference type="STRING" id="869279.SE15_06435"/>
<dbReference type="PANTHER" id="PTHR33254">
    <property type="entry name" value="4-HYDROXY-4-METHYL-2-OXOGLUTARATE ALDOLASE 3-RELATED"/>
    <property type="match status" value="1"/>
</dbReference>
<feature type="binding site" evidence="13">
    <location>
        <position position="123"/>
    </location>
    <ligand>
        <name>substrate</name>
    </ligand>
</feature>
<dbReference type="GO" id="GO:0008948">
    <property type="term" value="F:oxaloacetate decarboxylase activity"/>
    <property type="evidence" value="ECO:0007669"/>
    <property type="project" value="UniProtKB-EC"/>
</dbReference>
<dbReference type="Gene3D" id="3.50.30.40">
    <property type="entry name" value="Ribonuclease E inhibitor RraA/RraA-like"/>
    <property type="match status" value="1"/>
</dbReference>
<name>A0A0P6YI22_9CHLR</name>
<dbReference type="GO" id="GO:0046872">
    <property type="term" value="F:metal ion binding"/>
    <property type="evidence" value="ECO:0007669"/>
    <property type="project" value="UniProtKB-KW"/>
</dbReference>
<reference evidence="15 16" key="1">
    <citation type="submission" date="2015-07" db="EMBL/GenBank/DDBJ databases">
        <title>Whole genome sequence of Thermanaerothrix daxensis DSM 23592.</title>
        <authorList>
            <person name="Hemp J."/>
            <person name="Ward L.M."/>
            <person name="Pace L.A."/>
            <person name="Fischer W.W."/>
        </authorList>
    </citation>
    <scope>NUCLEOTIDE SEQUENCE [LARGE SCALE GENOMIC DNA]</scope>
    <source>
        <strain evidence="15 16">GNS-1</strain>
    </source>
</reference>
<dbReference type="OrthoDB" id="943692at2"/>
<dbReference type="InterPro" id="IPR036704">
    <property type="entry name" value="RraA/RraA-like_sf"/>
</dbReference>
<evidence type="ECO:0000256" key="14">
    <source>
        <dbReference type="SAM" id="Coils"/>
    </source>
</evidence>
<comment type="subunit">
    <text evidence="4">Homotrimer.</text>
</comment>
<evidence type="ECO:0000313" key="15">
    <source>
        <dbReference type="EMBL" id="KPL84673.1"/>
    </source>
</evidence>
<dbReference type="AlphaFoldDB" id="A0A0P6YI22"/>
<comment type="cofactor">
    <cofactor evidence="13">
        <name>Mg(2+)</name>
        <dbReference type="ChEBI" id="CHEBI:18420"/>
    </cofactor>
</comment>
<dbReference type="EC" id="4.1.3.17" evidence="5"/>
<evidence type="ECO:0000313" key="16">
    <source>
        <dbReference type="Proteomes" id="UP000050544"/>
    </source>
</evidence>
<comment type="catalytic activity">
    <reaction evidence="1">
        <text>4-hydroxy-4-methyl-2-oxoglutarate = 2 pyruvate</text>
        <dbReference type="Rhea" id="RHEA:22748"/>
        <dbReference type="ChEBI" id="CHEBI:15361"/>
        <dbReference type="ChEBI" id="CHEBI:58276"/>
        <dbReference type="EC" id="4.1.3.17"/>
    </reaction>
</comment>
<dbReference type="EC" id="4.1.1.112" evidence="6"/>
<evidence type="ECO:0000256" key="10">
    <source>
        <dbReference type="ARBA" id="ARBA00030169"/>
    </source>
</evidence>
<evidence type="ECO:0000256" key="13">
    <source>
        <dbReference type="PIRSR" id="PIRSR605493-1"/>
    </source>
</evidence>
<evidence type="ECO:0000256" key="9">
    <source>
        <dbReference type="ARBA" id="ARBA00029596"/>
    </source>
</evidence>
<evidence type="ECO:0000256" key="12">
    <source>
        <dbReference type="ARBA" id="ARBA00047973"/>
    </source>
</evidence>
<organism evidence="15 16">
    <name type="scientific">Thermanaerothrix daxensis</name>
    <dbReference type="NCBI Taxonomy" id="869279"/>
    <lineage>
        <taxon>Bacteria</taxon>
        <taxon>Bacillati</taxon>
        <taxon>Chloroflexota</taxon>
        <taxon>Anaerolineae</taxon>
        <taxon>Anaerolineales</taxon>
        <taxon>Anaerolineaceae</taxon>
        <taxon>Thermanaerothrix</taxon>
    </lineage>
</organism>
<evidence type="ECO:0000256" key="5">
    <source>
        <dbReference type="ARBA" id="ARBA00012213"/>
    </source>
</evidence>
<feature type="binding site" evidence="13">
    <location>
        <position position="122"/>
    </location>
    <ligand>
        <name>substrate</name>
    </ligand>
</feature>
<protein>
    <recommendedName>
        <fullName evidence="7">Putative 4-hydroxy-4-methyl-2-oxoglutarate aldolase</fullName>
        <ecNumber evidence="6">4.1.1.112</ecNumber>
        <ecNumber evidence="5">4.1.3.17</ecNumber>
    </recommendedName>
    <alternativeName>
        <fullName evidence="11">Oxaloacetate decarboxylase</fullName>
    </alternativeName>
    <alternativeName>
        <fullName evidence="9">Regulator of ribonuclease activity homolog</fullName>
    </alternativeName>
    <alternativeName>
        <fullName evidence="10">RraA-like protein</fullName>
    </alternativeName>
</protein>
<dbReference type="PANTHER" id="PTHR33254:SF4">
    <property type="entry name" value="4-HYDROXY-4-METHYL-2-OXOGLUTARATE ALDOLASE 3-RELATED"/>
    <property type="match status" value="1"/>
</dbReference>
<keyword evidence="13" id="KW-0479">Metal-binding</keyword>
<evidence type="ECO:0000256" key="1">
    <source>
        <dbReference type="ARBA" id="ARBA00001342"/>
    </source>
</evidence>
<dbReference type="RefSeq" id="WP_054521241.1">
    <property type="nucleotide sequence ID" value="NZ_LGKO01000002.1"/>
</dbReference>
<comment type="caution">
    <text evidence="15">The sequence shown here is derived from an EMBL/GenBank/DDBJ whole genome shotgun (WGS) entry which is preliminary data.</text>
</comment>
<comment type="similarity">
    <text evidence="3">Belongs to the class II aldolase/RraA-like family.</text>
</comment>
<feature type="binding site" evidence="13">
    <location>
        <begin position="100"/>
        <end position="103"/>
    </location>
    <ligand>
        <name>substrate</name>
    </ligand>
</feature>
<comment type="catalytic activity">
    <reaction evidence="12">
        <text>oxaloacetate + H(+) = pyruvate + CO2</text>
        <dbReference type="Rhea" id="RHEA:15641"/>
        <dbReference type="ChEBI" id="CHEBI:15361"/>
        <dbReference type="ChEBI" id="CHEBI:15378"/>
        <dbReference type="ChEBI" id="CHEBI:16452"/>
        <dbReference type="ChEBI" id="CHEBI:16526"/>
        <dbReference type="EC" id="4.1.1.112"/>
    </reaction>
</comment>
<dbReference type="SUPFAM" id="SSF89562">
    <property type="entry name" value="RraA-like"/>
    <property type="match status" value="1"/>
</dbReference>
<feature type="coiled-coil region" evidence="14">
    <location>
        <begin position="183"/>
        <end position="213"/>
    </location>
</feature>
<sequence>MRRIINRRESHIDPQILQGFKELLKVYSPSCVVADAQERYGVMHSSLKPLTRETRFVGPALTVRLEPGNQVDCLDALAVAEPGDVIVVDAAGETETSVWGGLMAGLCKMKGVAGAVVDGAIRDTDEIRDLGFYIFSKAVVPRSTHSPFSGRLEPIEINVPIQCGGVLVRPGDLVLGDEIGVVVIPLERAAETLERARAQAEKEERTRERIRQGKTVEELLAEFGRL</sequence>
<evidence type="ECO:0000256" key="2">
    <source>
        <dbReference type="ARBA" id="ARBA00001968"/>
    </source>
</evidence>
<dbReference type="Proteomes" id="UP000050544">
    <property type="component" value="Unassembled WGS sequence"/>
</dbReference>
<proteinExistence type="inferred from homology"/>
<dbReference type="InterPro" id="IPR005493">
    <property type="entry name" value="RraA/RraA-like"/>
</dbReference>
<evidence type="ECO:0000256" key="8">
    <source>
        <dbReference type="ARBA" id="ARBA00025046"/>
    </source>
</evidence>
<keyword evidence="16" id="KW-1185">Reference proteome</keyword>
<evidence type="ECO:0000256" key="4">
    <source>
        <dbReference type="ARBA" id="ARBA00011233"/>
    </source>
</evidence>
<keyword evidence="13" id="KW-0460">Magnesium</keyword>
<evidence type="ECO:0000256" key="6">
    <source>
        <dbReference type="ARBA" id="ARBA00012947"/>
    </source>
</evidence>
<dbReference type="EMBL" id="LGKO01000002">
    <property type="protein sequence ID" value="KPL84673.1"/>
    <property type="molecule type" value="Genomic_DNA"/>
</dbReference>
<evidence type="ECO:0000256" key="3">
    <source>
        <dbReference type="ARBA" id="ARBA00008621"/>
    </source>
</evidence>
<evidence type="ECO:0000256" key="7">
    <source>
        <dbReference type="ARBA" id="ARBA00016549"/>
    </source>
</evidence>
<comment type="cofactor">
    <cofactor evidence="2">
        <name>a divalent metal cation</name>
        <dbReference type="ChEBI" id="CHEBI:60240"/>
    </cofactor>
</comment>